<evidence type="ECO:0000256" key="16">
    <source>
        <dbReference type="ARBA" id="ARBA00023180"/>
    </source>
</evidence>
<dbReference type="FunFam" id="3.50.50.60:FF:000058">
    <property type="entry name" value="apoptosis-inducing factor 3 isoform X1"/>
    <property type="match status" value="1"/>
</dbReference>
<reference evidence="21" key="1">
    <citation type="submission" date="2025-08" db="UniProtKB">
        <authorList>
            <consortium name="Ensembl"/>
        </authorList>
    </citation>
    <scope>IDENTIFICATION</scope>
</reference>
<dbReference type="InterPro" id="IPR036188">
    <property type="entry name" value="FAD/NAD-bd_sf"/>
</dbReference>
<evidence type="ECO:0000256" key="3">
    <source>
        <dbReference type="ARBA" id="ARBA00006442"/>
    </source>
</evidence>
<keyword evidence="22" id="KW-1185">Reference proteome</keyword>
<dbReference type="PRINTS" id="PR00469">
    <property type="entry name" value="PNDRDTASEII"/>
</dbReference>
<comment type="similarity">
    <text evidence="3">Belongs to the FAD-dependent oxidoreductase family.</text>
</comment>
<keyword evidence="10" id="KW-0274">FAD</keyword>
<sequence length="548" mass="60269">PAVEVKIEVVLPEKERIKEEASPNGKASPIVYKANGTSRHYQLEEHPVALNPYRNVKDVVEASVCHVKDLDNGQMREVDLGCGKALLVKENGEFYAMGHKCPHYGAPLVKGVLSKGRVRCPWHGACFNISTGDIEDFPGLDSIPKFQVKIEKEKVYIRASKQALQAQKRTKVMAKCISLSNYSISSTNVLIIGAGPAGLVCAETLRQEGFSDRIVMCTIDRHLPYDRPKLSKVAAVDVKNKTAIFKDGFKMEYNKLLLATGNTPKTLSCKGKEVENVFTIRAVEDANRVVKVATGKNAVVVGASFLGMEVAAYLSEKAHSVSVVELEEVPFRKSFGEKVGRAIMKMFENNRVKFYMQTEVSELREQEGKLKEVVLKSGKVLRADVCVIGIGATPATGFLKQSGVHLDSKGFIVVNKMMQTNIPGVFAAGDAVAFPLALRNHKKTNVPHWQMAHMHGRIAALNMLAYGTEISTVPYLWTAMFGKSIRYAGHGEGFDDVIIRGDLDELKFVAFYTKSDEVLAVASMNYDPLVSKVADVMGSGRAIRKRDV</sequence>
<evidence type="ECO:0000256" key="14">
    <source>
        <dbReference type="ARBA" id="ARBA00023014"/>
    </source>
</evidence>
<dbReference type="InterPro" id="IPR036922">
    <property type="entry name" value="Rieske_2Fe-2S_sf"/>
</dbReference>
<dbReference type="GeneTree" id="ENSGT00940000160448"/>
<reference evidence="21" key="2">
    <citation type="submission" date="2025-09" db="UniProtKB">
        <authorList>
            <consortium name="Ensembl"/>
        </authorList>
    </citation>
    <scope>IDENTIFICATION</scope>
</reference>
<name>A0A8C6YC51_NAJNA</name>
<dbReference type="Pfam" id="PF14759">
    <property type="entry name" value="Reductase_C"/>
    <property type="match status" value="1"/>
</dbReference>
<dbReference type="Gene3D" id="3.30.390.30">
    <property type="match status" value="1"/>
</dbReference>
<evidence type="ECO:0000259" key="20">
    <source>
        <dbReference type="PROSITE" id="PS51296"/>
    </source>
</evidence>
<comment type="similarity">
    <text evidence="2">Belongs to the flavin monoamine oxidase family. FIG1 subfamily.</text>
</comment>
<evidence type="ECO:0000256" key="5">
    <source>
        <dbReference type="ARBA" id="ARBA00022448"/>
    </source>
</evidence>
<dbReference type="InterPro" id="IPR016156">
    <property type="entry name" value="FAD/NAD-linked_Rdtase_dimer_sf"/>
</dbReference>
<evidence type="ECO:0000256" key="13">
    <source>
        <dbReference type="ARBA" id="ARBA00023004"/>
    </source>
</evidence>
<dbReference type="OrthoDB" id="432169at2759"/>
<proteinExistence type="inferred from homology"/>
<keyword evidence="12" id="KW-0560">Oxidoreductase</keyword>
<dbReference type="Pfam" id="PF00355">
    <property type="entry name" value="Rieske"/>
    <property type="match status" value="1"/>
</dbReference>
<evidence type="ECO:0000256" key="18">
    <source>
        <dbReference type="ARBA" id="ARBA00067610"/>
    </source>
</evidence>
<dbReference type="Pfam" id="PF07992">
    <property type="entry name" value="Pyr_redox_2"/>
    <property type="match status" value="2"/>
</dbReference>
<evidence type="ECO:0000256" key="17">
    <source>
        <dbReference type="ARBA" id="ARBA00058975"/>
    </source>
</evidence>
<dbReference type="InterPro" id="IPR017941">
    <property type="entry name" value="Rieske_2Fe-2S"/>
</dbReference>
<keyword evidence="13" id="KW-0408">Iron</keyword>
<dbReference type="SUPFAM" id="SSF55424">
    <property type="entry name" value="FAD/NAD-linked reductases, dimerisation (C-terminal) domain"/>
    <property type="match status" value="1"/>
</dbReference>
<evidence type="ECO:0000256" key="19">
    <source>
        <dbReference type="ARBA" id="ARBA00075497"/>
    </source>
</evidence>
<comment type="subcellular location">
    <subcellularLocation>
        <location evidence="1">Mitochondrion</location>
    </subcellularLocation>
</comment>
<evidence type="ECO:0000313" key="21">
    <source>
        <dbReference type="Ensembl" id="ENSNNAP00000026395.1"/>
    </source>
</evidence>
<dbReference type="GO" id="GO:0005783">
    <property type="term" value="C:endoplasmic reticulum"/>
    <property type="evidence" value="ECO:0007669"/>
    <property type="project" value="Ensembl"/>
</dbReference>
<comment type="function">
    <text evidence="17">Induces apoptosis through a caspase dependent pathway. Reduces mitochondrial membrane potential.</text>
</comment>
<evidence type="ECO:0000256" key="7">
    <source>
        <dbReference type="ARBA" id="ARBA00022703"/>
    </source>
</evidence>
<dbReference type="PANTHER" id="PTHR43557:SF8">
    <property type="entry name" value="APOPTOSIS-INDUCING FACTOR 3"/>
    <property type="match status" value="1"/>
</dbReference>
<dbReference type="FunFam" id="2.102.10.10:FF:000003">
    <property type="entry name" value="apoptosis-inducing factor 3 isoform X2"/>
    <property type="match status" value="1"/>
</dbReference>
<dbReference type="PANTHER" id="PTHR43557">
    <property type="entry name" value="APOPTOSIS-INDUCING FACTOR 1"/>
    <property type="match status" value="1"/>
</dbReference>
<evidence type="ECO:0000256" key="15">
    <source>
        <dbReference type="ARBA" id="ARBA00023128"/>
    </source>
</evidence>
<dbReference type="SUPFAM" id="SSF50022">
    <property type="entry name" value="ISP domain"/>
    <property type="match status" value="1"/>
</dbReference>
<dbReference type="InterPro" id="IPR028202">
    <property type="entry name" value="Reductase_C"/>
</dbReference>
<dbReference type="Proteomes" id="UP000694559">
    <property type="component" value="Unplaced"/>
</dbReference>
<dbReference type="GO" id="GO:0005829">
    <property type="term" value="C:cytosol"/>
    <property type="evidence" value="ECO:0007669"/>
    <property type="project" value="Ensembl"/>
</dbReference>
<keyword evidence="15" id="KW-0496">Mitochondrion</keyword>
<dbReference type="PROSITE" id="PS51296">
    <property type="entry name" value="RIESKE"/>
    <property type="match status" value="1"/>
</dbReference>
<evidence type="ECO:0000256" key="4">
    <source>
        <dbReference type="ARBA" id="ARBA00012806"/>
    </source>
</evidence>
<organism evidence="21 22">
    <name type="scientific">Naja naja</name>
    <name type="common">Indian cobra</name>
    <dbReference type="NCBI Taxonomy" id="35670"/>
    <lineage>
        <taxon>Eukaryota</taxon>
        <taxon>Metazoa</taxon>
        <taxon>Chordata</taxon>
        <taxon>Craniata</taxon>
        <taxon>Vertebrata</taxon>
        <taxon>Euteleostomi</taxon>
        <taxon>Lepidosauria</taxon>
        <taxon>Squamata</taxon>
        <taxon>Bifurcata</taxon>
        <taxon>Unidentata</taxon>
        <taxon>Episquamata</taxon>
        <taxon>Toxicofera</taxon>
        <taxon>Serpentes</taxon>
        <taxon>Colubroidea</taxon>
        <taxon>Elapidae</taxon>
        <taxon>Elapinae</taxon>
        <taxon>Naja</taxon>
    </lineage>
</organism>
<dbReference type="OMA" id="PRCTHYG"/>
<dbReference type="GO" id="GO:0005743">
    <property type="term" value="C:mitochondrial inner membrane"/>
    <property type="evidence" value="ECO:0007669"/>
    <property type="project" value="Ensembl"/>
</dbReference>
<keyword evidence="5" id="KW-0813">Transport</keyword>
<dbReference type="InterPro" id="IPR023753">
    <property type="entry name" value="FAD/NAD-binding_dom"/>
</dbReference>
<dbReference type="PRINTS" id="PR00368">
    <property type="entry name" value="FADPNR"/>
</dbReference>
<dbReference type="InterPro" id="IPR050446">
    <property type="entry name" value="FAD-oxidoreductase/Apoptosis"/>
</dbReference>
<evidence type="ECO:0000256" key="6">
    <source>
        <dbReference type="ARBA" id="ARBA00022630"/>
    </source>
</evidence>
<keyword evidence="8" id="KW-0001">2Fe-2S</keyword>
<dbReference type="Gene3D" id="2.102.10.10">
    <property type="entry name" value="Rieske [2Fe-2S] iron-sulphur domain"/>
    <property type="match status" value="1"/>
</dbReference>
<protein>
    <recommendedName>
        <fullName evidence="18">Apoptosis-inducing factor 3</fullName>
        <ecNumber evidence="4">1.4.3.2</ecNumber>
    </recommendedName>
    <alternativeName>
        <fullName evidence="19">Apoptosis-inducing factor-like protein</fullName>
    </alternativeName>
</protein>
<evidence type="ECO:0000256" key="1">
    <source>
        <dbReference type="ARBA" id="ARBA00004173"/>
    </source>
</evidence>
<feature type="domain" description="Rieske" evidence="20">
    <location>
        <begin position="62"/>
        <end position="157"/>
    </location>
</feature>
<evidence type="ECO:0000256" key="11">
    <source>
        <dbReference type="ARBA" id="ARBA00022982"/>
    </source>
</evidence>
<gene>
    <name evidence="21" type="primary">AIFM3</name>
</gene>
<keyword evidence="14" id="KW-0411">Iron-sulfur</keyword>
<evidence type="ECO:0000256" key="9">
    <source>
        <dbReference type="ARBA" id="ARBA00022723"/>
    </source>
</evidence>
<dbReference type="GO" id="GO:0097194">
    <property type="term" value="P:execution phase of apoptosis"/>
    <property type="evidence" value="ECO:0007669"/>
    <property type="project" value="Ensembl"/>
</dbReference>
<evidence type="ECO:0000256" key="8">
    <source>
        <dbReference type="ARBA" id="ARBA00022714"/>
    </source>
</evidence>
<dbReference type="GO" id="GO:0051537">
    <property type="term" value="F:2 iron, 2 sulfur cluster binding"/>
    <property type="evidence" value="ECO:0007669"/>
    <property type="project" value="UniProtKB-KW"/>
</dbReference>
<dbReference type="Gene3D" id="3.50.50.60">
    <property type="entry name" value="FAD/NAD(P)-binding domain"/>
    <property type="match status" value="3"/>
</dbReference>
<keyword evidence="9" id="KW-0479">Metal-binding</keyword>
<dbReference type="SUPFAM" id="SSF51905">
    <property type="entry name" value="FAD/NAD(P)-binding domain"/>
    <property type="match status" value="1"/>
</dbReference>
<dbReference type="EC" id="1.4.3.2" evidence="4"/>
<keyword evidence="7" id="KW-0053">Apoptosis</keyword>
<evidence type="ECO:0000256" key="2">
    <source>
        <dbReference type="ARBA" id="ARBA00005465"/>
    </source>
</evidence>
<accession>A0A8C6YC51</accession>
<dbReference type="FunFam" id="3.30.390.30:FF:000011">
    <property type="entry name" value="Apoptosis-inducing factor, mitochondrion-associated, 3"/>
    <property type="match status" value="1"/>
</dbReference>
<dbReference type="Ensembl" id="ENSNNAT00000027674.1">
    <property type="protein sequence ID" value="ENSNNAP00000026395.1"/>
    <property type="gene ID" value="ENSNNAG00000017155.1"/>
</dbReference>
<keyword evidence="6" id="KW-0285">Flavoprotein</keyword>
<dbReference type="CDD" id="cd03478">
    <property type="entry name" value="Rieske_AIFL_N"/>
    <property type="match status" value="1"/>
</dbReference>
<keyword evidence="16" id="KW-0325">Glycoprotein</keyword>
<keyword evidence="11" id="KW-0249">Electron transport</keyword>
<dbReference type="GO" id="GO:0016651">
    <property type="term" value="F:oxidoreductase activity, acting on NAD(P)H"/>
    <property type="evidence" value="ECO:0007669"/>
    <property type="project" value="TreeGrafter"/>
</dbReference>
<evidence type="ECO:0000313" key="22">
    <source>
        <dbReference type="Proteomes" id="UP000694559"/>
    </source>
</evidence>
<dbReference type="AlphaFoldDB" id="A0A8C6YC51"/>
<evidence type="ECO:0000256" key="10">
    <source>
        <dbReference type="ARBA" id="ARBA00022827"/>
    </source>
</evidence>
<dbReference type="GO" id="GO:0046872">
    <property type="term" value="F:metal ion binding"/>
    <property type="evidence" value="ECO:0007669"/>
    <property type="project" value="UniProtKB-KW"/>
</dbReference>
<dbReference type="GO" id="GO:0001716">
    <property type="term" value="F:L-amino-acid oxidase activity"/>
    <property type="evidence" value="ECO:0007669"/>
    <property type="project" value="UniProtKB-EC"/>
</dbReference>
<evidence type="ECO:0000256" key="12">
    <source>
        <dbReference type="ARBA" id="ARBA00023002"/>
    </source>
</evidence>